<reference evidence="1" key="1">
    <citation type="submission" date="2022-10" db="EMBL/GenBank/DDBJ databases">
        <title>Luteolibacter sp. GHJ8, whole genome shotgun sequencing project.</title>
        <authorList>
            <person name="Zhao G."/>
            <person name="Shen L."/>
        </authorList>
    </citation>
    <scope>NUCLEOTIDE SEQUENCE</scope>
    <source>
        <strain evidence="1">GHJ8</strain>
    </source>
</reference>
<dbReference type="EMBL" id="JAPDDR010000002">
    <property type="protein sequence ID" value="MCW1913078.1"/>
    <property type="molecule type" value="Genomic_DNA"/>
</dbReference>
<dbReference type="Proteomes" id="UP001165653">
    <property type="component" value="Unassembled WGS sequence"/>
</dbReference>
<sequence>MSSPICEALLEMHYFRALVRHFKSILGADQLQILKPTQQREKWLGFDQGFVRGPRAGRALEGELKDFIHSNVRPLSVFRAFFLQFKVVDQRRSRRGAPAGWTKPWYSADLSTSPDKDTKISQHETLVRLSQLPNTEVAYACPMLFGLGDLVDEPDPATLRTVDVRSAPSGWLTSGGHRLAFQDPVAQAFWCSEPIPAKDWNFTEALERLPRLDEEHLRKFMGEVRGLVWEDTDRPFRRKVLPPSLIVVGTNR</sequence>
<proteinExistence type="predicted"/>
<name>A0ABT3FZQ8_9BACT</name>
<organism evidence="1 2">
    <name type="scientific">Luteolibacter rhizosphaerae</name>
    <dbReference type="NCBI Taxonomy" id="2989719"/>
    <lineage>
        <taxon>Bacteria</taxon>
        <taxon>Pseudomonadati</taxon>
        <taxon>Verrucomicrobiota</taxon>
        <taxon>Verrucomicrobiia</taxon>
        <taxon>Verrucomicrobiales</taxon>
        <taxon>Verrucomicrobiaceae</taxon>
        <taxon>Luteolibacter</taxon>
    </lineage>
</organism>
<comment type="caution">
    <text evidence="1">The sequence shown here is derived from an EMBL/GenBank/DDBJ whole genome shotgun (WGS) entry which is preliminary data.</text>
</comment>
<evidence type="ECO:0000313" key="1">
    <source>
        <dbReference type="EMBL" id="MCW1913078.1"/>
    </source>
</evidence>
<keyword evidence="2" id="KW-1185">Reference proteome</keyword>
<evidence type="ECO:0000313" key="2">
    <source>
        <dbReference type="Proteomes" id="UP001165653"/>
    </source>
</evidence>
<accession>A0ABT3FZQ8</accession>
<protein>
    <submittedName>
        <fullName evidence="1">Uncharacterized protein</fullName>
    </submittedName>
</protein>
<dbReference type="RefSeq" id="WP_264512149.1">
    <property type="nucleotide sequence ID" value="NZ_JAPDDR010000002.1"/>
</dbReference>
<gene>
    <name evidence="1" type="ORF">OJ996_05815</name>
</gene>